<sequence length="398" mass="44830">MLSKTPIVVPLRDENAPNIFGGKLGKTNEIENFATNKKKNATFDKNAYITPICPRNRAPLGIKTTNAKIQAFQTPARSATQLEQDNNLKKATSTRRPRKLVHADNTKLVIHESESPLTELDIEYCPPAPIDLPYESDTFPDNCLDYSYIRPENLVRDLYKKNLHSQIDESGLSLLEKQQEEAYQSRVKQTDEAVLKSMEENWTIEDIPGTFGHQPKRQIQMQLANHEKIERKKSRAPYQGPSTLTSKSACLALSTVEKSAKFQPKISTSTSKPSFLGFSRSKSTQKPFSLYGSENKSNSISNTTSRSTIGYSKGRNVPRILTERERKHQGKLKPTKTVSTASETIARSEIHDSNDKRRRPSFLKVFDVDDGEIEPALRGIPPDCIRNGGDDEEFFITI</sequence>
<dbReference type="OrthoDB" id="5327145at2759"/>
<feature type="region of interest" description="Disordered" evidence="1">
    <location>
        <begin position="278"/>
        <end position="312"/>
    </location>
</feature>
<evidence type="ECO:0000313" key="3">
    <source>
        <dbReference type="Proteomes" id="UP000237438"/>
    </source>
</evidence>
<dbReference type="AlphaFoldDB" id="A0A2S4PVW7"/>
<dbReference type="EMBL" id="PEDP01000393">
    <property type="protein sequence ID" value="POS86165.1"/>
    <property type="molecule type" value="Genomic_DNA"/>
</dbReference>
<feature type="compositionally biased region" description="Low complexity" evidence="1">
    <location>
        <begin position="293"/>
        <end position="308"/>
    </location>
</feature>
<evidence type="ECO:0000313" key="2">
    <source>
        <dbReference type="EMBL" id="POS86165.1"/>
    </source>
</evidence>
<gene>
    <name evidence="2" type="ORF">EPUL_001573</name>
</gene>
<name>A0A2S4PVW7_9PEZI</name>
<accession>A0A2S4PVW7</accession>
<dbReference type="Proteomes" id="UP000237438">
    <property type="component" value="Unassembled WGS sequence"/>
</dbReference>
<evidence type="ECO:0000256" key="1">
    <source>
        <dbReference type="SAM" id="MobiDB-lite"/>
    </source>
</evidence>
<reference evidence="2 3" key="1">
    <citation type="submission" date="2017-10" db="EMBL/GenBank/DDBJ databases">
        <title>Development of genomic resources for the powdery mildew, Erysiphe pulchra.</title>
        <authorList>
            <person name="Wadl P.A."/>
            <person name="Mack B.M."/>
            <person name="Moore G."/>
            <person name="Beltz S.B."/>
        </authorList>
    </citation>
    <scope>NUCLEOTIDE SEQUENCE [LARGE SCALE GENOMIC DNA]</scope>
    <source>
        <strain evidence="2">Cflorida</strain>
    </source>
</reference>
<feature type="region of interest" description="Disordered" evidence="1">
    <location>
        <begin position="74"/>
        <end position="100"/>
    </location>
</feature>
<comment type="caution">
    <text evidence="2">The sequence shown here is derived from an EMBL/GenBank/DDBJ whole genome shotgun (WGS) entry which is preliminary data.</text>
</comment>
<proteinExistence type="predicted"/>
<protein>
    <submittedName>
        <fullName evidence="2">Uncharacterized protein</fullName>
    </submittedName>
</protein>
<keyword evidence="3" id="KW-1185">Reference proteome</keyword>
<organism evidence="2 3">
    <name type="scientific">Erysiphe pulchra</name>
    <dbReference type="NCBI Taxonomy" id="225359"/>
    <lineage>
        <taxon>Eukaryota</taxon>
        <taxon>Fungi</taxon>
        <taxon>Dikarya</taxon>
        <taxon>Ascomycota</taxon>
        <taxon>Pezizomycotina</taxon>
        <taxon>Leotiomycetes</taxon>
        <taxon>Erysiphales</taxon>
        <taxon>Erysiphaceae</taxon>
        <taxon>Erysiphe</taxon>
    </lineage>
</organism>
<feature type="compositionally biased region" description="Polar residues" evidence="1">
    <location>
        <begin position="74"/>
        <end position="91"/>
    </location>
</feature>